<evidence type="ECO:0000313" key="2">
    <source>
        <dbReference type="EMBL" id="GJM85107.1"/>
    </source>
</evidence>
<name>A0AAV5BJ59_ELECO</name>
<proteinExistence type="predicted"/>
<gene>
    <name evidence="3" type="primary">ga01530</name>
    <name evidence="2" type="synonym">ga00843</name>
    <name evidence="2" type="ORF">PR202_ga00843</name>
    <name evidence="3" type="ORF">PR202_ga01530</name>
</gene>
<dbReference type="PANTHER" id="PTHR31672">
    <property type="entry name" value="BNACNNG10540D PROTEIN"/>
    <property type="match status" value="1"/>
</dbReference>
<dbReference type="InterPro" id="IPR001810">
    <property type="entry name" value="F-box_dom"/>
</dbReference>
<accession>A0AAV5BJ59</accession>
<sequence length="76" mass="8593">MRKPGALRQLMISRLFPFGRKQSKETIEELPEDIIFDVLSRLPVKPLCRFGCESKAWRALISDPAFAEAQSSRAAS</sequence>
<dbReference type="Proteomes" id="UP001054889">
    <property type="component" value="Unassembled WGS sequence"/>
</dbReference>
<dbReference type="InterPro" id="IPR050796">
    <property type="entry name" value="SCF_F-box_component"/>
</dbReference>
<dbReference type="EMBL" id="BQKI01000001">
    <property type="protein sequence ID" value="GJM85107.1"/>
    <property type="molecule type" value="Genomic_DNA"/>
</dbReference>
<reference evidence="3" key="2">
    <citation type="submission" date="2021-12" db="EMBL/GenBank/DDBJ databases">
        <title>Resequencing data analysis of finger millet.</title>
        <authorList>
            <person name="Hatakeyama M."/>
            <person name="Aluri S."/>
            <person name="Balachadran M.T."/>
            <person name="Sivarajan S.R."/>
            <person name="Poveda L."/>
            <person name="Shimizu-Inatsugi R."/>
            <person name="Schlapbach R."/>
            <person name="Sreeman S.M."/>
            <person name="Shimizu K.K."/>
        </authorList>
    </citation>
    <scope>NUCLEOTIDE SEQUENCE</scope>
</reference>
<dbReference type="SUPFAM" id="SSF81383">
    <property type="entry name" value="F-box domain"/>
    <property type="match status" value="1"/>
</dbReference>
<dbReference type="InterPro" id="IPR036047">
    <property type="entry name" value="F-box-like_dom_sf"/>
</dbReference>
<dbReference type="EMBL" id="BQKI01000001">
    <property type="protein sequence ID" value="GJM85735.1"/>
    <property type="molecule type" value="Genomic_DNA"/>
</dbReference>
<dbReference type="Gene3D" id="1.20.1280.50">
    <property type="match status" value="1"/>
</dbReference>
<comment type="caution">
    <text evidence="3">The sequence shown here is derived from an EMBL/GenBank/DDBJ whole genome shotgun (WGS) entry which is preliminary data.</text>
</comment>
<dbReference type="PROSITE" id="PS50181">
    <property type="entry name" value="FBOX"/>
    <property type="match status" value="1"/>
</dbReference>
<dbReference type="Pfam" id="PF00646">
    <property type="entry name" value="F-box"/>
    <property type="match status" value="1"/>
</dbReference>
<dbReference type="AlphaFoldDB" id="A0AAV5BJ59"/>
<dbReference type="PANTHER" id="PTHR31672:SF13">
    <property type="entry name" value="F-BOX PROTEIN CPR30-LIKE"/>
    <property type="match status" value="1"/>
</dbReference>
<organism evidence="3 4">
    <name type="scientific">Eleusine coracana subsp. coracana</name>
    <dbReference type="NCBI Taxonomy" id="191504"/>
    <lineage>
        <taxon>Eukaryota</taxon>
        <taxon>Viridiplantae</taxon>
        <taxon>Streptophyta</taxon>
        <taxon>Embryophyta</taxon>
        <taxon>Tracheophyta</taxon>
        <taxon>Spermatophyta</taxon>
        <taxon>Magnoliopsida</taxon>
        <taxon>Liliopsida</taxon>
        <taxon>Poales</taxon>
        <taxon>Poaceae</taxon>
        <taxon>PACMAD clade</taxon>
        <taxon>Chloridoideae</taxon>
        <taxon>Cynodonteae</taxon>
        <taxon>Eleusininae</taxon>
        <taxon>Eleusine</taxon>
    </lineage>
</organism>
<evidence type="ECO:0000259" key="1">
    <source>
        <dbReference type="PROSITE" id="PS50181"/>
    </source>
</evidence>
<evidence type="ECO:0000313" key="4">
    <source>
        <dbReference type="Proteomes" id="UP001054889"/>
    </source>
</evidence>
<protein>
    <recommendedName>
        <fullName evidence="1">F-box domain-containing protein</fullName>
    </recommendedName>
</protein>
<dbReference type="CDD" id="cd22157">
    <property type="entry name" value="F-box_AtFBW1-like"/>
    <property type="match status" value="1"/>
</dbReference>
<keyword evidence="4" id="KW-1185">Reference proteome</keyword>
<feature type="domain" description="F-box" evidence="1">
    <location>
        <begin position="24"/>
        <end position="69"/>
    </location>
</feature>
<dbReference type="SMART" id="SM00256">
    <property type="entry name" value="FBOX"/>
    <property type="match status" value="1"/>
</dbReference>
<reference evidence="3" key="1">
    <citation type="journal article" date="2018" name="DNA Res.">
        <title>Multiple hybrid de novo genome assembly of finger millet, an orphan allotetraploid crop.</title>
        <authorList>
            <person name="Hatakeyama M."/>
            <person name="Aluri S."/>
            <person name="Balachadran M.T."/>
            <person name="Sivarajan S.R."/>
            <person name="Patrignani A."/>
            <person name="Gruter S."/>
            <person name="Poveda L."/>
            <person name="Shimizu-Inatsugi R."/>
            <person name="Baeten J."/>
            <person name="Francoijs K.J."/>
            <person name="Nataraja K.N."/>
            <person name="Reddy Y.A.N."/>
            <person name="Phadnis S."/>
            <person name="Ravikumar R.L."/>
            <person name="Schlapbach R."/>
            <person name="Sreeman S.M."/>
            <person name="Shimizu K.K."/>
        </authorList>
    </citation>
    <scope>NUCLEOTIDE SEQUENCE</scope>
</reference>
<evidence type="ECO:0000313" key="3">
    <source>
        <dbReference type="EMBL" id="GJM85735.1"/>
    </source>
</evidence>